<evidence type="ECO:0000256" key="2">
    <source>
        <dbReference type="ARBA" id="ARBA00022598"/>
    </source>
</evidence>
<comment type="catalytic activity">
    <reaction evidence="8 10">
        <text>deamido-NAD(+) + NH4(+) + ATP = AMP + diphosphate + NAD(+) + H(+)</text>
        <dbReference type="Rhea" id="RHEA:21188"/>
        <dbReference type="ChEBI" id="CHEBI:15378"/>
        <dbReference type="ChEBI" id="CHEBI:28938"/>
        <dbReference type="ChEBI" id="CHEBI:30616"/>
        <dbReference type="ChEBI" id="CHEBI:33019"/>
        <dbReference type="ChEBI" id="CHEBI:57540"/>
        <dbReference type="ChEBI" id="CHEBI:58437"/>
        <dbReference type="ChEBI" id="CHEBI:456215"/>
        <dbReference type="EC" id="6.3.1.5"/>
    </reaction>
</comment>
<comment type="similarity">
    <text evidence="1 8 9">Belongs to the NAD synthetase family.</text>
</comment>
<feature type="binding site" evidence="8">
    <location>
        <begin position="45"/>
        <end position="52"/>
    </location>
    <ligand>
        <name>ATP</name>
        <dbReference type="ChEBI" id="CHEBI:30616"/>
    </ligand>
</feature>
<evidence type="ECO:0000313" key="15">
    <source>
        <dbReference type="Proteomes" id="UP000435957"/>
    </source>
</evidence>
<keyword evidence="15" id="KW-1185">Reference proteome</keyword>
<sequence>MTIQTEIIGALNVSVSFDARRETVGRTRFLSDYLERSGLRAFILGISGGIDSLTAGLLAQSAVRTLRERGYDSAFVAVRLPYGTQADEADAQLALQAIKPDRTVTIDVKPATDNIWQEVLNAGLAPADSSERDLVLGNIKARQRMVAQFALAGSLRGLVIGTDHAAEAVMGFFTKFGDGAADLLPLAGLNKRRVRAIASYLGAPAKLIGKVPTADLDDGAPLRPDEDVYGVTYDQIDDFLEGKAVNESVAGTIASAYRATAHKRALPVAHSSRSGRQER</sequence>
<comment type="function">
    <text evidence="8">Catalyzes the ATP-dependent amidation of deamido-NAD to form NAD. Uses ammonia as a nitrogen source.</text>
</comment>
<keyword evidence="2 8" id="KW-0436">Ligase</keyword>
<organism evidence="13 14">
    <name type="scientific">Brucella lupini</name>
    <dbReference type="NCBI Taxonomy" id="255457"/>
    <lineage>
        <taxon>Bacteria</taxon>
        <taxon>Pseudomonadati</taxon>
        <taxon>Pseudomonadota</taxon>
        <taxon>Alphaproteobacteria</taxon>
        <taxon>Hyphomicrobiales</taxon>
        <taxon>Brucellaceae</taxon>
        <taxon>Brucella/Ochrobactrum group</taxon>
        <taxon>Brucella</taxon>
    </lineage>
</organism>
<keyword evidence="4 8" id="KW-0547">Nucleotide-binding</keyword>
<reference evidence="12 15" key="2">
    <citation type="submission" date="2019-09" db="EMBL/GenBank/DDBJ databases">
        <title>Taxonomic organization of the family Brucellaceae based on a phylogenomic approach.</title>
        <authorList>
            <person name="Leclercq S."/>
            <person name="Cloeckaert A."/>
            <person name="Zygmunt M.S."/>
        </authorList>
    </citation>
    <scope>NUCLEOTIDE SEQUENCE [LARGE SCALE GENOMIC DNA]</scope>
    <source>
        <strain evidence="12 15">LUP23</strain>
    </source>
</reference>
<dbReference type="GO" id="GO:0009435">
    <property type="term" value="P:NAD+ biosynthetic process"/>
    <property type="evidence" value="ECO:0007669"/>
    <property type="project" value="UniProtKB-UniRule"/>
</dbReference>
<dbReference type="AlphaFoldDB" id="A0A256GWB2"/>
<feature type="binding site" evidence="8">
    <location>
        <position position="191"/>
    </location>
    <ligand>
        <name>ATP</name>
        <dbReference type="ChEBI" id="CHEBI:30616"/>
    </ligand>
</feature>
<feature type="binding site" evidence="8">
    <location>
        <position position="162"/>
    </location>
    <ligand>
        <name>ATP</name>
        <dbReference type="ChEBI" id="CHEBI:30616"/>
    </ligand>
</feature>
<dbReference type="Pfam" id="PF02540">
    <property type="entry name" value="NAD_synthase"/>
    <property type="match status" value="1"/>
</dbReference>
<dbReference type="InterPro" id="IPR022926">
    <property type="entry name" value="NH(3)-dep_NAD(+)_synth"/>
</dbReference>
<feature type="binding site" evidence="8">
    <location>
        <position position="167"/>
    </location>
    <ligand>
        <name>Mg(2+)</name>
        <dbReference type="ChEBI" id="CHEBI:18420"/>
    </ligand>
</feature>
<gene>
    <name evidence="8 12" type="primary">nadE</name>
    <name evidence="13" type="ORF">CES86_1570</name>
    <name evidence="12" type="ORF">F9L03_23780</name>
</gene>
<dbReference type="InterPro" id="IPR003694">
    <property type="entry name" value="NAD_synthase"/>
</dbReference>
<dbReference type="NCBIfam" id="NF001979">
    <property type="entry name" value="PRK00768.1"/>
    <property type="match status" value="1"/>
</dbReference>
<accession>A0A256GWB2</accession>
<feature type="binding site" description="in other chain" evidence="8">
    <location>
        <position position="175"/>
    </location>
    <ligand>
        <name>deamido-NAD(+)</name>
        <dbReference type="ChEBI" id="CHEBI:58437"/>
        <note>ligand shared between two neighboring subunits</note>
    </ligand>
</feature>
<dbReference type="PANTHER" id="PTHR23090:SF7">
    <property type="entry name" value="NH(3)-DEPENDENT NAD(+) SYNTHETASE"/>
    <property type="match status" value="1"/>
</dbReference>
<dbReference type="NCBIfam" id="TIGR00552">
    <property type="entry name" value="nadE"/>
    <property type="match status" value="1"/>
</dbReference>
<reference evidence="13 14" key="1">
    <citation type="submission" date="2017-07" db="EMBL/GenBank/DDBJ databases">
        <title>Draft genome of Ochrobactrum lupini type strain LUP21.</title>
        <authorList>
            <person name="Krzyzanowska D.M."/>
            <person name="Jafra S."/>
        </authorList>
    </citation>
    <scope>NUCLEOTIDE SEQUENCE [LARGE SCALE GENOMIC DNA]</scope>
    <source>
        <strain evidence="13 14">LUP21</strain>
    </source>
</reference>
<comment type="subunit">
    <text evidence="8">Homodimer.</text>
</comment>
<evidence type="ECO:0000256" key="5">
    <source>
        <dbReference type="ARBA" id="ARBA00022840"/>
    </source>
</evidence>
<dbReference type="UniPathway" id="UPA00253">
    <property type="reaction ID" value="UER00333"/>
</dbReference>
<feature type="domain" description="NAD/GMP synthase" evidence="11">
    <location>
        <begin position="27"/>
        <end position="267"/>
    </location>
</feature>
<evidence type="ECO:0000313" key="14">
    <source>
        <dbReference type="Proteomes" id="UP000216363"/>
    </source>
</evidence>
<feature type="binding site" evidence="8">
    <location>
        <position position="213"/>
    </location>
    <ligand>
        <name>ATP</name>
        <dbReference type="ChEBI" id="CHEBI:30616"/>
    </ligand>
</feature>
<evidence type="ECO:0000256" key="7">
    <source>
        <dbReference type="ARBA" id="ARBA00023027"/>
    </source>
</evidence>
<evidence type="ECO:0000256" key="6">
    <source>
        <dbReference type="ARBA" id="ARBA00022842"/>
    </source>
</evidence>
<feature type="binding site" description="in other chain" evidence="8">
    <location>
        <begin position="262"/>
        <end position="263"/>
    </location>
    <ligand>
        <name>deamido-NAD(+)</name>
        <dbReference type="ChEBI" id="CHEBI:58437"/>
        <note>ligand shared between two neighboring subunits</note>
    </ligand>
</feature>
<dbReference type="EMBL" id="NNRN01000043">
    <property type="protein sequence ID" value="OYR30841.1"/>
    <property type="molecule type" value="Genomic_DNA"/>
</dbReference>
<evidence type="ECO:0000256" key="9">
    <source>
        <dbReference type="RuleBase" id="RU003811"/>
    </source>
</evidence>
<feature type="binding site" description="in other chain" evidence="8">
    <location>
        <position position="142"/>
    </location>
    <ligand>
        <name>deamido-NAD(+)</name>
        <dbReference type="ChEBI" id="CHEBI:58437"/>
        <note>ligand shared between two neighboring subunits</note>
    </ligand>
</feature>
<keyword evidence="6 8" id="KW-0460">Magnesium</keyword>
<dbReference type="Proteomes" id="UP000216363">
    <property type="component" value="Unassembled WGS sequence"/>
</dbReference>
<proteinExistence type="inferred from homology"/>
<dbReference type="PANTHER" id="PTHR23090">
    <property type="entry name" value="NH 3 /GLUTAMINE-DEPENDENT NAD + SYNTHETASE"/>
    <property type="match status" value="1"/>
</dbReference>
<dbReference type="Gene3D" id="3.40.50.620">
    <property type="entry name" value="HUPs"/>
    <property type="match status" value="1"/>
</dbReference>
<evidence type="ECO:0000256" key="10">
    <source>
        <dbReference type="RuleBase" id="RU003812"/>
    </source>
</evidence>
<dbReference type="GO" id="GO:0004359">
    <property type="term" value="F:glutaminase activity"/>
    <property type="evidence" value="ECO:0007669"/>
    <property type="project" value="InterPro"/>
</dbReference>
<dbReference type="CDD" id="cd00553">
    <property type="entry name" value="NAD_synthase"/>
    <property type="match status" value="1"/>
</dbReference>
<comment type="pathway">
    <text evidence="8">Cofactor biosynthesis; NAD(+) biosynthesis; NAD(+) from deamido-NAD(+) (ammonia route): step 1/1.</text>
</comment>
<dbReference type="EC" id="6.3.1.5" evidence="8 10"/>
<dbReference type="InterPro" id="IPR014729">
    <property type="entry name" value="Rossmann-like_a/b/a_fold"/>
</dbReference>
<dbReference type="GO" id="GO:0003952">
    <property type="term" value="F:NAD+ synthase (glutamine-hydrolyzing) activity"/>
    <property type="evidence" value="ECO:0007669"/>
    <property type="project" value="InterPro"/>
</dbReference>
<dbReference type="InterPro" id="IPR022310">
    <property type="entry name" value="NAD/GMP_synthase"/>
</dbReference>
<evidence type="ECO:0000256" key="1">
    <source>
        <dbReference type="ARBA" id="ARBA00005859"/>
    </source>
</evidence>
<keyword evidence="7 8" id="KW-0520">NAD</keyword>
<dbReference type="RefSeq" id="WP_094514268.1">
    <property type="nucleotide sequence ID" value="NZ_JBHEEP010000029.1"/>
</dbReference>
<feature type="binding site" evidence="8">
    <location>
        <position position="51"/>
    </location>
    <ligand>
        <name>Mg(2+)</name>
        <dbReference type="ChEBI" id="CHEBI:18420"/>
    </ligand>
</feature>
<keyword evidence="5 8" id="KW-0067">ATP-binding</keyword>
<feature type="binding site" evidence="8">
    <location>
        <position position="182"/>
    </location>
    <ligand>
        <name>deamido-NAD(+)</name>
        <dbReference type="ChEBI" id="CHEBI:58437"/>
        <note>ligand shared between two neighboring subunits</note>
    </ligand>
</feature>
<protein>
    <recommendedName>
        <fullName evidence="8 10">NH(3)-dependent NAD(+) synthetase</fullName>
        <ecNumber evidence="8 10">6.3.1.5</ecNumber>
    </recommendedName>
</protein>
<dbReference type="EMBL" id="WBWF01000026">
    <property type="protein sequence ID" value="KAB2701428.1"/>
    <property type="molecule type" value="Genomic_DNA"/>
</dbReference>
<name>A0A256GWB2_9HYPH</name>
<dbReference type="GO" id="GO:0008795">
    <property type="term" value="F:NAD+ synthase activity"/>
    <property type="evidence" value="ECO:0007669"/>
    <property type="project" value="UniProtKB-UniRule"/>
</dbReference>
<evidence type="ECO:0000256" key="4">
    <source>
        <dbReference type="ARBA" id="ARBA00022741"/>
    </source>
</evidence>
<dbReference type="GO" id="GO:0046872">
    <property type="term" value="F:metal ion binding"/>
    <property type="evidence" value="ECO:0007669"/>
    <property type="project" value="UniProtKB-KW"/>
</dbReference>
<comment type="caution">
    <text evidence="13">The sequence shown here is derived from an EMBL/GenBank/DDBJ whole genome shotgun (WGS) entry which is preliminary data.</text>
</comment>
<evidence type="ECO:0000256" key="8">
    <source>
        <dbReference type="HAMAP-Rule" id="MF_00193"/>
    </source>
</evidence>
<evidence type="ECO:0000313" key="13">
    <source>
        <dbReference type="EMBL" id="OYR30841.1"/>
    </source>
</evidence>
<dbReference type="SUPFAM" id="SSF52402">
    <property type="entry name" value="Adenine nucleotide alpha hydrolases-like"/>
    <property type="match status" value="1"/>
</dbReference>
<dbReference type="GO" id="GO:0005737">
    <property type="term" value="C:cytoplasm"/>
    <property type="evidence" value="ECO:0007669"/>
    <property type="project" value="InterPro"/>
</dbReference>
<evidence type="ECO:0000313" key="12">
    <source>
        <dbReference type="EMBL" id="KAB2701428.1"/>
    </source>
</evidence>
<dbReference type="Proteomes" id="UP000435957">
    <property type="component" value="Unassembled WGS sequence"/>
</dbReference>
<evidence type="ECO:0000259" key="11">
    <source>
        <dbReference type="Pfam" id="PF02540"/>
    </source>
</evidence>
<dbReference type="HAMAP" id="MF_00193">
    <property type="entry name" value="NadE_ammonia_dep"/>
    <property type="match status" value="1"/>
</dbReference>
<evidence type="ECO:0000256" key="3">
    <source>
        <dbReference type="ARBA" id="ARBA00022723"/>
    </source>
</evidence>
<dbReference type="GO" id="GO:0005524">
    <property type="term" value="F:ATP binding"/>
    <property type="evidence" value="ECO:0007669"/>
    <property type="project" value="UniProtKB-UniRule"/>
</dbReference>
<keyword evidence="3 8" id="KW-0479">Metal-binding</keyword>